<proteinExistence type="predicted"/>
<comment type="caution">
    <text evidence="1">The sequence shown here is derived from an EMBL/GenBank/DDBJ whole genome shotgun (WGS) entry which is preliminary data.</text>
</comment>
<feature type="non-terminal residue" evidence="1">
    <location>
        <position position="93"/>
    </location>
</feature>
<reference evidence="1" key="1">
    <citation type="journal article" date="2014" name="Front. Microbiol.">
        <title>High frequency of phylogenetically diverse reductive dehalogenase-homologous genes in deep subseafloor sedimentary metagenomes.</title>
        <authorList>
            <person name="Kawai M."/>
            <person name="Futagami T."/>
            <person name="Toyoda A."/>
            <person name="Takaki Y."/>
            <person name="Nishi S."/>
            <person name="Hori S."/>
            <person name="Arai W."/>
            <person name="Tsubouchi T."/>
            <person name="Morono Y."/>
            <person name="Uchiyama I."/>
            <person name="Ito T."/>
            <person name="Fujiyama A."/>
            <person name="Inagaki F."/>
            <person name="Takami H."/>
        </authorList>
    </citation>
    <scope>NUCLEOTIDE SEQUENCE</scope>
    <source>
        <strain evidence="1">Expedition CK06-06</strain>
    </source>
</reference>
<dbReference type="EMBL" id="BARU01035516">
    <property type="protein sequence ID" value="GAH81463.1"/>
    <property type="molecule type" value="Genomic_DNA"/>
</dbReference>
<dbReference type="Gene3D" id="3.40.50.2000">
    <property type="entry name" value="Glycogen Phosphorylase B"/>
    <property type="match status" value="1"/>
</dbReference>
<sequence>MIKMKILVLTTTFPRWINDTMPAFVYDLSKRLQENGLEIFVLVPHHEGTKTYEIIDRMKTYRFPYFYPTKYQRLAYGGGILSNLKSNLARVQV</sequence>
<evidence type="ECO:0008006" key="2">
    <source>
        <dbReference type="Google" id="ProtNLM"/>
    </source>
</evidence>
<accession>X1KHC9</accession>
<gene>
    <name evidence="1" type="ORF">S03H2_55584</name>
</gene>
<organism evidence="1">
    <name type="scientific">marine sediment metagenome</name>
    <dbReference type="NCBI Taxonomy" id="412755"/>
    <lineage>
        <taxon>unclassified sequences</taxon>
        <taxon>metagenomes</taxon>
        <taxon>ecological metagenomes</taxon>
    </lineage>
</organism>
<dbReference type="SUPFAM" id="SSF53756">
    <property type="entry name" value="UDP-Glycosyltransferase/glycogen phosphorylase"/>
    <property type="match status" value="1"/>
</dbReference>
<evidence type="ECO:0000313" key="1">
    <source>
        <dbReference type="EMBL" id="GAH81463.1"/>
    </source>
</evidence>
<dbReference type="AlphaFoldDB" id="X1KHC9"/>
<protein>
    <recommendedName>
        <fullName evidence="2">Glycosyltransferase subfamily 4-like N-terminal domain-containing protein</fullName>
    </recommendedName>
</protein>
<name>X1KHC9_9ZZZZ</name>